<proteinExistence type="predicted"/>
<name>A0A9D4HT00_DREPO</name>
<dbReference type="AlphaFoldDB" id="A0A9D4HT00"/>
<comment type="caution">
    <text evidence="1">The sequence shown here is derived from an EMBL/GenBank/DDBJ whole genome shotgun (WGS) entry which is preliminary data.</text>
</comment>
<sequence>MIGKTTKNSHVCSMNRKNCKLKESQLYDDKAKHLIFTVLSSKTATAPCSNFHDRAKNVTSIVFTRKSAPTSASMLLRRKTAQPLGGNDFQWTRTNFNLSQLFIRINVLSNFYYLIFMNQANVLTKSEYDWAINVASKCAQSKW</sequence>
<evidence type="ECO:0000313" key="2">
    <source>
        <dbReference type="Proteomes" id="UP000828390"/>
    </source>
</evidence>
<reference evidence="1" key="1">
    <citation type="journal article" date="2019" name="bioRxiv">
        <title>The Genome of the Zebra Mussel, Dreissena polymorpha: A Resource for Invasive Species Research.</title>
        <authorList>
            <person name="McCartney M.A."/>
            <person name="Auch B."/>
            <person name="Kono T."/>
            <person name="Mallez S."/>
            <person name="Zhang Y."/>
            <person name="Obille A."/>
            <person name="Becker A."/>
            <person name="Abrahante J.E."/>
            <person name="Garbe J."/>
            <person name="Badalamenti J.P."/>
            <person name="Herman A."/>
            <person name="Mangelson H."/>
            <person name="Liachko I."/>
            <person name="Sullivan S."/>
            <person name="Sone E.D."/>
            <person name="Koren S."/>
            <person name="Silverstein K.A.T."/>
            <person name="Beckman K.B."/>
            <person name="Gohl D.M."/>
        </authorList>
    </citation>
    <scope>NUCLEOTIDE SEQUENCE</scope>
    <source>
        <strain evidence="1">Duluth1</strain>
        <tissue evidence="1">Whole animal</tissue>
    </source>
</reference>
<accession>A0A9D4HT00</accession>
<protein>
    <submittedName>
        <fullName evidence="1">Uncharacterized protein</fullName>
    </submittedName>
</protein>
<dbReference type="EMBL" id="JAIWYP010000012">
    <property type="protein sequence ID" value="KAH3728383.1"/>
    <property type="molecule type" value="Genomic_DNA"/>
</dbReference>
<organism evidence="1 2">
    <name type="scientific">Dreissena polymorpha</name>
    <name type="common">Zebra mussel</name>
    <name type="synonym">Mytilus polymorpha</name>
    <dbReference type="NCBI Taxonomy" id="45954"/>
    <lineage>
        <taxon>Eukaryota</taxon>
        <taxon>Metazoa</taxon>
        <taxon>Spiralia</taxon>
        <taxon>Lophotrochozoa</taxon>
        <taxon>Mollusca</taxon>
        <taxon>Bivalvia</taxon>
        <taxon>Autobranchia</taxon>
        <taxon>Heteroconchia</taxon>
        <taxon>Euheterodonta</taxon>
        <taxon>Imparidentia</taxon>
        <taxon>Neoheterodontei</taxon>
        <taxon>Myida</taxon>
        <taxon>Dreissenoidea</taxon>
        <taxon>Dreissenidae</taxon>
        <taxon>Dreissena</taxon>
    </lineage>
</organism>
<gene>
    <name evidence="1" type="ORF">DPMN_054337</name>
</gene>
<keyword evidence="2" id="KW-1185">Reference proteome</keyword>
<dbReference type="Proteomes" id="UP000828390">
    <property type="component" value="Unassembled WGS sequence"/>
</dbReference>
<evidence type="ECO:0000313" key="1">
    <source>
        <dbReference type="EMBL" id="KAH3728383.1"/>
    </source>
</evidence>
<reference evidence="1" key="2">
    <citation type="submission" date="2020-11" db="EMBL/GenBank/DDBJ databases">
        <authorList>
            <person name="McCartney M.A."/>
            <person name="Auch B."/>
            <person name="Kono T."/>
            <person name="Mallez S."/>
            <person name="Becker A."/>
            <person name="Gohl D.M."/>
            <person name="Silverstein K.A.T."/>
            <person name="Koren S."/>
            <person name="Bechman K.B."/>
            <person name="Herman A."/>
            <person name="Abrahante J.E."/>
            <person name="Garbe J."/>
        </authorList>
    </citation>
    <scope>NUCLEOTIDE SEQUENCE</scope>
    <source>
        <strain evidence="1">Duluth1</strain>
        <tissue evidence="1">Whole animal</tissue>
    </source>
</reference>